<reference evidence="3" key="1">
    <citation type="submission" date="2016-06" db="UniProtKB">
        <authorList>
            <consortium name="WormBaseParasite"/>
        </authorList>
    </citation>
    <scope>IDENTIFICATION</scope>
</reference>
<evidence type="ECO:0000313" key="3">
    <source>
        <dbReference type="WBParaSite" id="GPUH_0001851301-mRNA-1"/>
    </source>
</evidence>
<name>A0A183EBZ7_9BILA</name>
<dbReference type="Proteomes" id="UP000271098">
    <property type="component" value="Unassembled WGS sequence"/>
</dbReference>
<dbReference type="EMBL" id="UYRT01086858">
    <property type="protein sequence ID" value="VDN31856.1"/>
    <property type="molecule type" value="Genomic_DNA"/>
</dbReference>
<evidence type="ECO:0000313" key="2">
    <source>
        <dbReference type="Proteomes" id="UP000271098"/>
    </source>
</evidence>
<dbReference type="AlphaFoldDB" id="A0A183EBZ7"/>
<accession>A0A183EBZ7</accession>
<organism evidence="3">
    <name type="scientific">Gongylonema pulchrum</name>
    <dbReference type="NCBI Taxonomy" id="637853"/>
    <lineage>
        <taxon>Eukaryota</taxon>
        <taxon>Metazoa</taxon>
        <taxon>Ecdysozoa</taxon>
        <taxon>Nematoda</taxon>
        <taxon>Chromadorea</taxon>
        <taxon>Rhabditida</taxon>
        <taxon>Spirurina</taxon>
        <taxon>Spiruromorpha</taxon>
        <taxon>Spiruroidea</taxon>
        <taxon>Gongylonematidae</taxon>
        <taxon>Gongylonema</taxon>
    </lineage>
</organism>
<gene>
    <name evidence="1" type="ORF">GPUH_LOCUS18488</name>
</gene>
<keyword evidence="2" id="KW-1185">Reference proteome</keyword>
<dbReference type="WBParaSite" id="GPUH_0001851301-mRNA-1">
    <property type="protein sequence ID" value="GPUH_0001851301-mRNA-1"/>
    <property type="gene ID" value="GPUH_0001851301"/>
</dbReference>
<sequence>MNISCVITLIFYVTPMCVRFFTGDTIDITVDDFVTLYSGISCNFNPLAILAALFIMQEDVKGAVLSSLPHCFHRLTASIAPDKTFGGNLSTTVNPTAQQRSTTTAAFWRRILWRIKITSVQQHETAANMSAR</sequence>
<reference evidence="1 2" key="2">
    <citation type="submission" date="2018-11" db="EMBL/GenBank/DDBJ databases">
        <authorList>
            <consortium name="Pathogen Informatics"/>
        </authorList>
    </citation>
    <scope>NUCLEOTIDE SEQUENCE [LARGE SCALE GENOMIC DNA]</scope>
</reference>
<evidence type="ECO:0000313" key="1">
    <source>
        <dbReference type="EMBL" id="VDN31856.1"/>
    </source>
</evidence>
<proteinExistence type="predicted"/>
<protein>
    <submittedName>
        <fullName evidence="3">Amino acid transporter</fullName>
    </submittedName>
</protein>
<dbReference type="OrthoDB" id="5857186at2759"/>